<dbReference type="CDD" id="cd00429">
    <property type="entry name" value="RPE"/>
    <property type="match status" value="1"/>
</dbReference>
<comment type="cofactor">
    <cofactor evidence="5">
        <name>Fe(2+)</name>
        <dbReference type="ChEBI" id="CHEBI:29033"/>
    </cofactor>
</comment>
<dbReference type="FunFam" id="3.20.20.70:FF:000004">
    <property type="entry name" value="Ribulose-phosphate 3-epimerase"/>
    <property type="match status" value="1"/>
</dbReference>
<accession>A0A2H3P9J6</accession>
<feature type="binding site" evidence="10 13">
    <location>
        <position position="68"/>
    </location>
    <ligand>
        <name>a divalent metal cation</name>
        <dbReference type="ChEBI" id="CHEBI:60240"/>
    </ligand>
</feature>
<evidence type="ECO:0000256" key="13">
    <source>
        <dbReference type="PIRSR" id="PIRSR001461-2"/>
    </source>
</evidence>
<evidence type="ECO:0000256" key="4">
    <source>
        <dbReference type="ARBA" id="ARBA00001947"/>
    </source>
</evidence>
<dbReference type="RefSeq" id="WP_098061105.1">
    <property type="nucleotide sequence ID" value="NZ_PDEP01000002.1"/>
</dbReference>
<evidence type="ECO:0000313" key="16">
    <source>
        <dbReference type="Proteomes" id="UP000221024"/>
    </source>
</evidence>
<keyword evidence="8 10" id="KW-0479">Metal-binding</keyword>
<name>A0A2H3P9J6_9BACT</name>
<dbReference type="GO" id="GO:0019323">
    <property type="term" value="P:pentose catabolic process"/>
    <property type="evidence" value="ECO:0007669"/>
    <property type="project" value="UniProtKB-UniRule"/>
</dbReference>
<evidence type="ECO:0000256" key="2">
    <source>
        <dbReference type="ARBA" id="ARBA00001936"/>
    </source>
</evidence>
<gene>
    <name evidence="10 15" type="primary">rpe</name>
    <name evidence="15" type="ORF">CRI93_02835</name>
</gene>
<evidence type="ECO:0000256" key="6">
    <source>
        <dbReference type="ARBA" id="ARBA00009541"/>
    </source>
</evidence>
<comment type="similarity">
    <text evidence="6 10 11">Belongs to the ribulose-phosphate 3-epimerase family.</text>
</comment>
<comment type="cofactor">
    <cofactor evidence="2">
        <name>Mn(2+)</name>
        <dbReference type="ChEBI" id="CHEBI:29035"/>
    </cofactor>
</comment>
<dbReference type="GO" id="GO:0004750">
    <property type="term" value="F:D-ribulose-phosphate 3-epimerase activity"/>
    <property type="evidence" value="ECO:0007669"/>
    <property type="project" value="UniProtKB-UniRule"/>
</dbReference>
<feature type="binding site" evidence="10 13">
    <location>
        <position position="177"/>
    </location>
    <ligand>
        <name>a divalent metal cation</name>
        <dbReference type="ChEBI" id="CHEBI:60240"/>
    </ligand>
</feature>
<feature type="binding site" evidence="10 14">
    <location>
        <begin position="144"/>
        <end position="147"/>
    </location>
    <ligand>
        <name>substrate</name>
    </ligand>
</feature>
<feature type="active site" description="Proton acceptor" evidence="10 12">
    <location>
        <position position="34"/>
    </location>
</feature>
<dbReference type="GO" id="GO:0005737">
    <property type="term" value="C:cytoplasm"/>
    <property type="evidence" value="ECO:0007669"/>
    <property type="project" value="UniProtKB-ARBA"/>
</dbReference>
<dbReference type="InterPro" id="IPR013785">
    <property type="entry name" value="Aldolase_TIM"/>
</dbReference>
<dbReference type="PANTHER" id="PTHR11749">
    <property type="entry name" value="RIBULOSE-5-PHOSPHATE-3-EPIMERASE"/>
    <property type="match status" value="1"/>
</dbReference>
<sequence length="224" mass="23486">MALLASSVIAADYGHLHTQTNDALEAGANWLHLDVMDGQFVPNLTIGPGLVQAMRPIADTHDAWLDVHLMIDDPGRFVDTFAQAGADVCTVHVEACTHLHRVVQQIQQAGMKAGVALNPGTPLSALDAVLPLVDLVLVMSVNPGFSGQQFIPQSTPRIQTLRRQLNALGSDAFLQVDGGVKPANAKRLIQAGADVLVAGSAIFGGSASISDNIAAFRSALTLKA</sequence>
<dbReference type="Gene3D" id="3.20.20.70">
    <property type="entry name" value="Aldolase class I"/>
    <property type="match status" value="1"/>
</dbReference>
<evidence type="ECO:0000256" key="8">
    <source>
        <dbReference type="ARBA" id="ARBA00022723"/>
    </source>
</evidence>
<keyword evidence="16" id="KW-1185">Reference proteome</keyword>
<dbReference type="NCBIfam" id="NF004076">
    <property type="entry name" value="PRK05581.1-4"/>
    <property type="match status" value="1"/>
</dbReference>
<dbReference type="EMBL" id="PDEP01000002">
    <property type="protein sequence ID" value="PEN08711.1"/>
    <property type="molecule type" value="Genomic_DNA"/>
</dbReference>
<evidence type="ECO:0000256" key="12">
    <source>
        <dbReference type="PIRSR" id="PIRSR001461-1"/>
    </source>
</evidence>
<dbReference type="PIRSF" id="PIRSF001461">
    <property type="entry name" value="RPE"/>
    <property type="match status" value="1"/>
</dbReference>
<feature type="active site" description="Proton donor" evidence="10 12">
    <location>
        <position position="177"/>
    </location>
</feature>
<protein>
    <recommendedName>
        <fullName evidence="7 10">Ribulose-phosphate 3-epimerase</fullName>
        <ecNumber evidence="7 10">5.1.3.1</ecNumber>
    </recommendedName>
</protein>
<reference evidence="15 16" key="1">
    <citation type="submission" date="2017-10" db="EMBL/GenBank/DDBJ databases">
        <title>Draft genome of Longimonas halophila.</title>
        <authorList>
            <person name="Goh K.M."/>
            <person name="Shamsir M.S."/>
            <person name="Lim S.W."/>
        </authorList>
    </citation>
    <scope>NUCLEOTIDE SEQUENCE [LARGE SCALE GENOMIC DNA]</scope>
    <source>
        <strain evidence="15 16">KCTC 42399</strain>
    </source>
</reference>
<dbReference type="GO" id="GO:0006098">
    <property type="term" value="P:pentose-phosphate shunt"/>
    <property type="evidence" value="ECO:0007669"/>
    <property type="project" value="UniProtKB-UniRule"/>
</dbReference>
<keyword evidence="9 10" id="KW-0413">Isomerase</keyword>
<feature type="binding site" evidence="10 14">
    <location>
        <begin position="199"/>
        <end position="200"/>
    </location>
    <ligand>
        <name>substrate</name>
    </ligand>
</feature>
<dbReference type="OrthoDB" id="1645589at2"/>
<dbReference type="InterPro" id="IPR000056">
    <property type="entry name" value="Ribul_P_3_epim-like"/>
</dbReference>
<feature type="binding site" evidence="10 14">
    <location>
        <position position="68"/>
    </location>
    <ligand>
        <name>substrate</name>
    </ligand>
</feature>
<dbReference type="NCBIfam" id="TIGR01163">
    <property type="entry name" value="rpe"/>
    <property type="match status" value="1"/>
</dbReference>
<comment type="caution">
    <text evidence="15">The sequence shown here is derived from an EMBL/GenBank/DDBJ whole genome shotgun (WGS) entry which is preliminary data.</text>
</comment>
<dbReference type="Proteomes" id="UP000221024">
    <property type="component" value="Unassembled WGS sequence"/>
</dbReference>
<dbReference type="PROSITE" id="PS01085">
    <property type="entry name" value="RIBUL_P_3_EPIMER_1"/>
    <property type="match status" value="1"/>
</dbReference>
<comment type="cofactor">
    <cofactor evidence="10 13">
        <name>a divalent metal cation</name>
        <dbReference type="ChEBI" id="CHEBI:60240"/>
    </cofactor>
    <text evidence="10 13">Binds 1 divalent metal cation per subunit.</text>
</comment>
<evidence type="ECO:0000256" key="3">
    <source>
        <dbReference type="ARBA" id="ARBA00001941"/>
    </source>
</evidence>
<comment type="cofactor">
    <cofactor evidence="4">
        <name>Zn(2+)</name>
        <dbReference type="ChEBI" id="CHEBI:29105"/>
    </cofactor>
</comment>
<dbReference type="EC" id="5.1.3.1" evidence="7 10"/>
<feature type="binding site" evidence="10 13">
    <location>
        <position position="34"/>
    </location>
    <ligand>
        <name>a divalent metal cation</name>
        <dbReference type="ChEBI" id="CHEBI:60240"/>
    </ligand>
</feature>
<evidence type="ECO:0000256" key="7">
    <source>
        <dbReference type="ARBA" id="ARBA00013188"/>
    </source>
</evidence>
<evidence type="ECO:0000256" key="1">
    <source>
        <dbReference type="ARBA" id="ARBA00001782"/>
    </source>
</evidence>
<dbReference type="AlphaFoldDB" id="A0A2H3P9J6"/>
<feature type="binding site" evidence="14">
    <location>
        <position position="179"/>
    </location>
    <ligand>
        <name>substrate</name>
    </ligand>
</feature>
<keyword evidence="13" id="KW-0464">Manganese</keyword>
<evidence type="ECO:0000256" key="10">
    <source>
        <dbReference type="HAMAP-Rule" id="MF_02227"/>
    </source>
</evidence>
<keyword evidence="13" id="KW-0170">Cobalt</keyword>
<evidence type="ECO:0000256" key="9">
    <source>
        <dbReference type="ARBA" id="ARBA00023235"/>
    </source>
</evidence>
<evidence type="ECO:0000313" key="15">
    <source>
        <dbReference type="EMBL" id="PEN08711.1"/>
    </source>
</evidence>
<dbReference type="PROSITE" id="PS01086">
    <property type="entry name" value="RIBUL_P_3_EPIMER_2"/>
    <property type="match status" value="1"/>
</dbReference>
<keyword evidence="10 11" id="KW-0119">Carbohydrate metabolism</keyword>
<dbReference type="SUPFAM" id="SSF51366">
    <property type="entry name" value="Ribulose-phoshate binding barrel"/>
    <property type="match status" value="1"/>
</dbReference>
<dbReference type="Pfam" id="PF00834">
    <property type="entry name" value="Ribul_P_3_epim"/>
    <property type="match status" value="1"/>
</dbReference>
<comment type="pathway">
    <text evidence="10">Carbohydrate degradation.</text>
</comment>
<keyword evidence="13" id="KW-0862">Zinc</keyword>
<organism evidence="15 16">
    <name type="scientific">Longimonas halophila</name>
    <dbReference type="NCBI Taxonomy" id="1469170"/>
    <lineage>
        <taxon>Bacteria</taxon>
        <taxon>Pseudomonadati</taxon>
        <taxon>Rhodothermota</taxon>
        <taxon>Rhodothermia</taxon>
        <taxon>Rhodothermales</taxon>
        <taxon>Salisaetaceae</taxon>
        <taxon>Longimonas</taxon>
    </lineage>
</organism>
<feature type="binding site" evidence="10">
    <location>
        <begin position="177"/>
        <end position="179"/>
    </location>
    <ligand>
        <name>substrate</name>
    </ligand>
</feature>
<evidence type="ECO:0000256" key="14">
    <source>
        <dbReference type="PIRSR" id="PIRSR001461-3"/>
    </source>
</evidence>
<comment type="function">
    <text evidence="10">Catalyzes the reversible epimerization of D-ribulose 5-phosphate to D-xylulose 5-phosphate.</text>
</comment>
<evidence type="ECO:0000256" key="11">
    <source>
        <dbReference type="PIRNR" id="PIRNR001461"/>
    </source>
</evidence>
<dbReference type="HAMAP" id="MF_02227">
    <property type="entry name" value="RPE"/>
    <property type="match status" value="1"/>
</dbReference>
<evidence type="ECO:0000256" key="5">
    <source>
        <dbReference type="ARBA" id="ARBA00001954"/>
    </source>
</evidence>
<comment type="catalytic activity">
    <reaction evidence="1 10 11">
        <text>D-ribulose 5-phosphate = D-xylulose 5-phosphate</text>
        <dbReference type="Rhea" id="RHEA:13677"/>
        <dbReference type="ChEBI" id="CHEBI:57737"/>
        <dbReference type="ChEBI" id="CHEBI:58121"/>
        <dbReference type="EC" id="5.1.3.1"/>
    </reaction>
</comment>
<dbReference type="InterPro" id="IPR011060">
    <property type="entry name" value="RibuloseP-bd_barrel"/>
</dbReference>
<feature type="binding site" evidence="10 13">
    <location>
        <position position="32"/>
    </location>
    <ligand>
        <name>a divalent metal cation</name>
        <dbReference type="ChEBI" id="CHEBI:60240"/>
    </ligand>
</feature>
<feature type="binding site" evidence="10 14">
    <location>
        <position position="7"/>
    </location>
    <ligand>
        <name>substrate</name>
    </ligand>
</feature>
<comment type="cofactor">
    <cofactor evidence="3">
        <name>Co(2+)</name>
        <dbReference type="ChEBI" id="CHEBI:48828"/>
    </cofactor>
</comment>
<dbReference type="InterPro" id="IPR026019">
    <property type="entry name" value="Ribul_P_3_epim"/>
</dbReference>
<dbReference type="GO" id="GO:0046872">
    <property type="term" value="F:metal ion binding"/>
    <property type="evidence" value="ECO:0007669"/>
    <property type="project" value="UniProtKB-UniRule"/>
</dbReference>
<proteinExistence type="inferred from homology"/>